<dbReference type="InterPro" id="IPR001647">
    <property type="entry name" value="HTH_TetR"/>
</dbReference>
<keyword evidence="6" id="KW-1185">Reference proteome</keyword>
<dbReference type="InterPro" id="IPR050109">
    <property type="entry name" value="HTH-type_TetR-like_transc_reg"/>
</dbReference>
<dbReference type="Pfam" id="PF21313">
    <property type="entry name" value="EthR_C"/>
    <property type="match status" value="1"/>
</dbReference>
<dbReference type="InterPro" id="IPR009057">
    <property type="entry name" value="Homeodomain-like_sf"/>
</dbReference>
<name>A0ABU2L4I9_9ACTN</name>
<dbReference type="PANTHER" id="PTHR30055:SF184">
    <property type="entry name" value="HTH-TYPE TRANSCRIPTIONAL REGULATOR ETHR"/>
    <property type="match status" value="1"/>
</dbReference>
<evidence type="ECO:0000313" key="5">
    <source>
        <dbReference type="EMBL" id="MDT0306238.1"/>
    </source>
</evidence>
<evidence type="ECO:0000256" key="3">
    <source>
        <dbReference type="SAM" id="MobiDB-lite"/>
    </source>
</evidence>
<comment type="caution">
    <text evidence="5">The sequence shown here is derived from an EMBL/GenBank/DDBJ whole genome shotgun (WGS) entry which is preliminary data.</text>
</comment>
<feature type="compositionally biased region" description="Low complexity" evidence="3">
    <location>
        <begin position="1"/>
        <end position="16"/>
    </location>
</feature>
<dbReference type="PROSITE" id="PS50977">
    <property type="entry name" value="HTH_TETR_2"/>
    <property type="match status" value="1"/>
</dbReference>
<feature type="DNA-binding region" description="H-T-H motif" evidence="2">
    <location>
        <begin position="51"/>
        <end position="70"/>
    </location>
</feature>
<dbReference type="Gene3D" id="1.10.10.60">
    <property type="entry name" value="Homeodomain-like"/>
    <property type="match status" value="1"/>
</dbReference>
<organism evidence="5 6">
    <name type="scientific">Streptomyces boetiae</name>
    <dbReference type="NCBI Taxonomy" id="3075541"/>
    <lineage>
        <taxon>Bacteria</taxon>
        <taxon>Bacillati</taxon>
        <taxon>Actinomycetota</taxon>
        <taxon>Actinomycetes</taxon>
        <taxon>Kitasatosporales</taxon>
        <taxon>Streptomycetaceae</taxon>
        <taxon>Streptomyces</taxon>
    </lineage>
</organism>
<evidence type="ECO:0000259" key="4">
    <source>
        <dbReference type="PROSITE" id="PS50977"/>
    </source>
</evidence>
<evidence type="ECO:0000256" key="2">
    <source>
        <dbReference type="PROSITE-ProRule" id="PRU00335"/>
    </source>
</evidence>
<reference evidence="6" key="1">
    <citation type="submission" date="2023-07" db="EMBL/GenBank/DDBJ databases">
        <title>30 novel species of actinomycetes from the DSMZ collection.</title>
        <authorList>
            <person name="Nouioui I."/>
        </authorList>
    </citation>
    <scope>NUCLEOTIDE SEQUENCE [LARGE SCALE GENOMIC DNA]</scope>
    <source>
        <strain evidence="6">DSM 44917</strain>
    </source>
</reference>
<feature type="domain" description="HTH tetR-type" evidence="4">
    <location>
        <begin position="28"/>
        <end position="88"/>
    </location>
</feature>
<evidence type="ECO:0000256" key="1">
    <source>
        <dbReference type="ARBA" id="ARBA00023125"/>
    </source>
</evidence>
<dbReference type="SUPFAM" id="SSF46689">
    <property type="entry name" value="Homeodomain-like"/>
    <property type="match status" value="1"/>
</dbReference>
<dbReference type="Pfam" id="PF00440">
    <property type="entry name" value="TetR_N"/>
    <property type="match status" value="1"/>
</dbReference>
<sequence>MPLHQPPGAERAAPRTPRGRRAPRPSGDDRQLAILATAERLLEGRQFHTISIDELARGAGISRPTFYFYFASKEAVLLALLDRVAEEAGRAAGEALLGLAEDPPARWRGALAAFYDIFRAHRAVVLAVVEAGASAGGAEVRGLWASVLGGWIAHTARAIEAERERGAAPPGPPAHELAAALNSMNERVFYSSFADDGLVPRGTDVVEVTLHVWLTAIYGTAGS</sequence>
<dbReference type="Gene3D" id="1.10.357.10">
    <property type="entry name" value="Tetracycline Repressor, domain 2"/>
    <property type="match status" value="1"/>
</dbReference>
<feature type="region of interest" description="Disordered" evidence="3">
    <location>
        <begin position="1"/>
        <end position="29"/>
    </location>
</feature>
<dbReference type="SUPFAM" id="SSF48498">
    <property type="entry name" value="Tetracyclin repressor-like, C-terminal domain"/>
    <property type="match status" value="1"/>
</dbReference>
<proteinExistence type="predicted"/>
<gene>
    <name evidence="5" type="ORF">RM780_04580</name>
</gene>
<dbReference type="RefSeq" id="WP_311629156.1">
    <property type="nucleotide sequence ID" value="NZ_JAVREN010000004.1"/>
</dbReference>
<accession>A0ABU2L4I9</accession>
<dbReference type="InterPro" id="IPR036271">
    <property type="entry name" value="Tet_transcr_reg_TetR-rel_C_sf"/>
</dbReference>
<dbReference type="PANTHER" id="PTHR30055">
    <property type="entry name" value="HTH-TYPE TRANSCRIPTIONAL REGULATOR RUTR"/>
    <property type="match status" value="1"/>
</dbReference>
<evidence type="ECO:0000313" key="6">
    <source>
        <dbReference type="Proteomes" id="UP001183388"/>
    </source>
</evidence>
<dbReference type="Proteomes" id="UP001183388">
    <property type="component" value="Unassembled WGS sequence"/>
</dbReference>
<protein>
    <submittedName>
        <fullName evidence="5">TetR/AcrR family transcriptional regulator</fullName>
    </submittedName>
</protein>
<keyword evidence="1 2" id="KW-0238">DNA-binding</keyword>
<dbReference type="InterPro" id="IPR049397">
    <property type="entry name" value="EthR_C"/>
</dbReference>
<dbReference type="EMBL" id="JAVREN010000004">
    <property type="protein sequence ID" value="MDT0306238.1"/>
    <property type="molecule type" value="Genomic_DNA"/>
</dbReference>
<dbReference type="PRINTS" id="PR00455">
    <property type="entry name" value="HTHTETR"/>
</dbReference>